<proteinExistence type="inferred from homology"/>
<keyword evidence="6 7" id="KW-0975">Bacterial flagellum</keyword>
<evidence type="ECO:0000313" key="12">
    <source>
        <dbReference type="Proteomes" id="UP000317998"/>
    </source>
</evidence>
<feature type="domain" description="Flagellar hook-associated protein FlgK helical" evidence="10">
    <location>
        <begin position="100"/>
        <end position="337"/>
    </location>
</feature>
<evidence type="ECO:0000256" key="4">
    <source>
        <dbReference type="ARBA" id="ARBA00016244"/>
    </source>
</evidence>
<keyword evidence="11" id="KW-0969">Cilium</keyword>
<keyword evidence="11" id="KW-0966">Cell projection</keyword>
<evidence type="ECO:0000256" key="2">
    <source>
        <dbReference type="ARBA" id="ARBA00004613"/>
    </source>
</evidence>
<protein>
    <recommendedName>
        <fullName evidence="4 7">Flagellar hook-associated protein 1</fullName>
        <shortName evidence="7">HAP1</shortName>
    </recommendedName>
</protein>
<evidence type="ECO:0000313" key="11">
    <source>
        <dbReference type="EMBL" id="TQL46601.1"/>
    </source>
</evidence>
<dbReference type="GO" id="GO:0009424">
    <property type="term" value="C:bacterial-type flagellum hook"/>
    <property type="evidence" value="ECO:0007669"/>
    <property type="project" value="UniProtKB-UniRule"/>
</dbReference>
<dbReference type="InterPro" id="IPR001444">
    <property type="entry name" value="Flag_bb_rod_N"/>
</dbReference>
<dbReference type="Proteomes" id="UP000317998">
    <property type="component" value="Unassembled WGS sequence"/>
</dbReference>
<dbReference type="Pfam" id="PF22638">
    <property type="entry name" value="FlgK_D1"/>
    <property type="match status" value="1"/>
</dbReference>
<gene>
    <name evidence="7" type="primary">flgK</name>
    <name evidence="11" type="ORF">FB562_2125</name>
</gene>
<feature type="domain" description="Flagellar basal-body/hook protein C-terminal" evidence="9">
    <location>
        <begin position="424"/>
        <end position="464"/>
    </location>
</feature>
<evidence type="ECO:0000256" key="3">
    <source>
        <dbReference type="ARBA" id="ARBA00009677"/>
    </source>
</evidence>
<dbReference type="PRINTS" id="PR01005">
    <property type="entry name" value="FLGHOOKAP1"/>
</dbReference>
<dbReference type="InterPro" id="IPR002371">
    <property type="entry name" value="FlgK"/>
</dbReference>
<name>A0A542YEW4_9MICO</name>
<dbReference type="PANTHER" id="PTHR30033">
    <property type="entry name" value="FLAGELLAR HOOK-ASSOCIATED PROTEIN 1"/>
    <property type="match status" value="1"/>
</dbReference>
<dbReference type="RefSeq" id="WP_141881258.1">
    <property type="nucleotide sequence ID" value="NZ_VFOM01000002.1"/>
</dbReference>
<comment type="subcellular location">
    <subcellularLocation>
        <location evidence="1 7">Bacterial flagellum</location>
    </subcellularLocation>
    <subcellularLocation>
        <location evidence="2 7">Secreted</location>
    </subcellularLocation>
</comment>
<dbReference type="GO" id="GO:0044780">
    <property type="term" value="P:bacterial-type flagellum assembly"/>
    <property type="evidence" value="ECO:0007669"/>
    <property type="project" value="InterPro"/>
</dbReference>
<evidence type="ECO:0000259" key="8">
    <source>
        <dbReference type="Pfam" id="PF00460"/>
    </source>
</evidence>
<evidence type="ECO:0000259" key="9">
    <source>
        <dbReference type="Pfam" id="PF06429"/>
    </source>
</evidence>
<dbReference type="Pfam" id="PF06429">
    <property type="entry name" value="Flg_bbr_C"/>
    <property type="match status" value="1"/>
</dbReference>
<feature type="domain" description="Flagellar basal body rod protein N-terminal" evidence="8">
    <location>
        <begin position="7"/>
        <end position="37"/>
    </location>
</feature>
<dbReference type="InterPro" id="IPR010930">
    <property type="entry name" value="Flg_bb/hook_C_dom"/>
</dbReference>
<keyword evidence="12" id="KW-1185">Reference proteome</keyword>
<keyword evidence="5 7" id="KW-0964">Secreted</keyword>
<comment type="caution">
    <text evidence="11">The sequence shown here is derived from an EMBL/GenBank/DDBJ whole genome shotgun (WGS) entry which is preliminary data.</text>
</comment>
<dbReference type="PANTHER" id="PTHR30033:SF1">
    <property type="entry name" value="FLAGELLAR HOOK-ASSOCIATED PROTEIN 1"/>
    <property type="match status" value="1"/>
</dbReference>
<accession>A0A542YEW4</accession>
<evidence type="ECO:0000256" key="6">
    <source>
        <dbReference type="ARBA" id="ARBA00023143"/>
    </source>
</evidence>
<dbReference type="EMBL" id="VFOM01000002">
    <property type="protein sequence ID" value="TQL46601.1"/>
    <property type="molecule type" value="Genomic_DNA"/>
</dbReference>
<dbReference type="OrthoDB" id="9802553at2"/>
<evidence type="ECO:0000256" key="5">
    <source>
        <dbReference type="ARBA" id="ARBA00022525"/>
    </source>
</evidence>
<dbReference type="GO" id="GO:0005198">
    <property type="term" value="F:structural molecule activity"/>
    <property type="evidence" value="ECO:0007669"/>
    <property type="project" value="UniProtKB-UniRule"/>
</dbReference>
<dbReference type="AlphaFoldDB" id="A0A542YEW4"/>
<sequence length="471" mass="48181">MSTFSGLNTAYTALTAARLGLDVVGQNIANANTSGYTRQRITTSSIGGVANTGVLSNGIRVGQGVSTEGIARLGNIFLDAKVRTTTASAGYWGVQANAMASLEATLQEPGENGLSAQLQDFWAAWHDVSNRAGEPAAAGVLLEKAGVLASQIARGYTDAETQWSQLRQQADGMVAELNNAGVQLADLNKLIRSTQNAGGNVNEMLDKRADLATTIATLSGGVARENADGEYEVLIGGNPLVSGETFKPVKTSGSYLMRDGDPIHLEWAHRPGAIALSGGELGGALAMLAPSDGSQTGGAIAEAAESYNSLAQLLADKVNMVHRTGESKSGATNLDFFGFSAGMPAALGLSVVPTSVDGIASALPGAGGYNGSVADQLAQLGTARDGADSLWSSIVTGIGVASRTAAQQSGLADLAAGSAIGSQLSHSSVDLDEENVNMMSFQLAYQGAARVMTAVDEMLDTLINRTGLVGR</sequence>
<evidence type="ECO:0000259" key="10">
    <source>
        <dbReference type="Pfam" id="PF22638"/>
    </source>
</evidence>
<dbReference type="NCBIfam" id="TIGR02492">
    <property type="entry name" value="flgK_ends"/>
    <property type="match status" value="1"/>
</dbReference>
<comment type="similarity">
    <text evidence="3 7">Belongs to the flagella basal body rod proteins family.</text>
</comment>
<dbReference type="GO" id="GO:0005576">
    <property type="term" value="C:extracellular region"/>
    <property type="evidence" value="ECO:0007669"/>
    <property type="project" value="UniProtKB-SubCell"/>
</dbReference>
<evidence type="ECO:0000256" key="7">
    <source>
        <dbReference type="RuleBase" id="RU362065"/>
    </source>
</evidence>
<keyword evidence="11" id="KW-0282">Flagellum</keyword>
<evidence type="ECO:0000256" key="1">
    <source>
        <dbReference type="ARBA" id="ARBA00004365"/>
    </source>
</evidence>
<dbReference type="Pfam" id="PF00460">
    <property type="entry name" value="Flg_bb_rod"/>
    <property type="match status" value="1"/>
</dbReference>
<dbReference type="SUPFAM" id="SSF64518">
    <property type="entry name" value="Phase 1 flagellin"/>
    <property type="match status" value="1"/>
</dbReference>
<organism evidence="11 12">
    <name type="scientific">Homoserinimonas aerilata</name>
    <dbReference type="NCBI Taxonomy" id="1162970"/>
    <lineage>
        <taxon>Bacteria</taxon>
        <taxon>Bacillati</taxon>
        <taxon>Actinomycetota</taxon>
        <taxon>Actinomycetes</taxon>
        <taxon>Micrococcales</taxon>
        <taxon>Microbacteriaceae</taxon>
        <taxon>Homoserinimonas</taxon>
    </lineage>
</organism>
<reference evidence="11 12" key="1">
    <citation type="submission" date="2019-06" db="EMBL/GenBank/DDBJ databases">
        <title>Sequencing the genomes of 1000 actinobacteria strains.</title>
        <authorList>
            <person name="Klenk H.-P."/>
        </authorList>
    </citation>
    <scope>NUCLEOTIDE SEQUENCE [LARGE SCALE GENOMIC DNA]</scope>
    <source>
        <strain evidence="11 12">DSM 26477</strain>
    </source>
</reference>
<dbReference type="InterPro" id="IPR053927">
    <property type="entry name" value="FlgK_helical"/>
</dbReference>